<gene>
    <name evidence="1" type="ORF">BpHYR1_046771</name>
</gene>
<name>A0A3M7Q1F5_BRAPC</name>
<keyword evidence="2" id="KW-1185">Reference proteome</keyword>
<sequence>MALVNNSHRGVSGFFDFVLEASGVLSISRALSQSKFLNLKSTLVLGFIQTGVLNLVFSAVGETGCGMTSLRRSSFRRGFCGPTSLVWSRSSSSLIFLDSLCIERLESFGLWSVSLVGELMLLPAFEL</sequence>
<dbReference type="Proteomes" id="UP000276133">
    <property type="component" value="Unassembled WGS sequence"/>
</dbReference>
<protein>
    <submittedName>
        <fullName evidence="1">Uncharacterized protein</fullName>
    </submittedName>
</protein>
<reference evidence="1 2" key="1">
    <citation type="journal article" date="2018" name="Sci. Rep.">
        <title>Genomic signatures of local adaptation to the degree of environmental predictability in rotifers.</title>
        <authorList>
            <person name="Franch-Gras L."/>
            <person name="Hahn C."/>
            <person name="Garcia-Roger E.M."/>
            <person name="Carmona M.J."/>
            <person name="Serra M."/>
            <person name="Gomez A."/>
        </authorList>
    </citation>
    <scope>NUCLEOTIDE SEQUENCE [LARGE SCALE GENOMIC DNA]</scope>
    <source>
        <strain evidence="1">HYR1</strain>
    </source>
</reference>
<dbReference type="AlphaFoldDB" id="A0A3M7Q1F5"/>
<proteinExistence type="predicted"/>
<comment type="caution">
    <text evidence="1">The sequence shown here is derived from an EMBL/GenBank/DDBJ whole genome shotgun (WGS) entry which is preliminary data.</text>
</comment>
<dbReference type="EMBL" id="REGN01007877">
    <property type="protein sequence ID" value="RNA05044.1"/>
    <property type="molecule type" value="Genomic_DNA"/>
</dbReference>
<evidence type="ECO:0000313" key="2">
    <source>
        <dbReference type="Proteomes" id="UP000276133"/>
    </source>
</evidence>
<evidence type="ECO:0000313" key="1">
    <source>
        <dbReference type="EMBL" id="RNA05044.1"/>
    </source>
</evidence>
<organism evidence="1 2">
    <name type="scientific">Brachionus plicatilis</name>
    <name type="common">Marine rotifer</name>
    <name type="synonym">Brachionus muelleri</name>
    <dbReference type="NCBI Taxonomy" id="10195"/>
    <lineage>
        <taxon>Eukaryota</taxon>
        <taxon>Metazoa</taxon>
        <taxon>Spiralia</taxon>
        <taxon>Gnathifera</taxon>
        <taxon>Rotifera</taxon>
        <taxon>Eurotatoria</taxon>
        <taxon>Monogononta</taxon>
        <taxon>Pseudotrocha</taxon>
        <taxon>Ploima</taxon>
        <taxon>Brachionidae</taxon>
        <taxon>Brachionus</taxon>
    </lineage>
</organism>
<accession>A0A3M7Q1F5</accession>